<dbReference type="EMBL" id="GBXM01037882">
    <property type="protein sequence ID" value="JAH70695.1"/>
    <property type="molecule type" value="Transcribed_RNA"/>
</dbReference>
<organism evidence="1">
    <name type="scientific">Anguilla anguilla</name>
    <name type="common">European freshwater eel</name>
    <name type="synonym">Muraena anguilla</name>
    <dbReference type="NCBI Taxonomy" id="7936"/>
    <lineage>
        <taxon>Eukaryota</taxon>
        <taxon>Metazoa</taxon>
        <taxon>Chordata</taxon>
        <taxon>Craniata</taxon>
        <taxon>Vertebrata</taxon>
        <taxon>Euteleostomi</taxon>
        <taxon>Actinopterygii</taxon>
        <taxon>Neopterygii</taxon>
        <taxon>Teleostei</taxon>
        <taxon>Anguilliformes</taxon>
        <taxon>Anguillidae</taxon>
        <taxon>Anguilla</taxon>
    </lineage>
</organism>
<name>A0A0E9UZR0_ANGAN</name>
<dbReference type="AlphaFoldDB" id="A0A0E9UZR0"/>
<reference evidence="1" key="2">
    <citation type="journal article" date="2015" name="Fish Shellfish Immunol.">
        <title>Early steps in the European eel (Anguilla anguilla)-Vibrio vulnificus interaction in the gills: Role of the RtxA13 toxin.</title>
        <authorList>
            <person name="Callol A."/>
            <person name="Pajuelo D."/>
            <person name="Ebbesson L."/>
            <person name="Teles M."/>
            <person name="MacKenzie S."/>
            <person name="Amaro C."/>
        </authorList>
    </citation>
    <scope>NUCLEOTIDE SEQUENCE</scope>
</reference>
<protein>
    <submittedName>
        <fullName evidence="1">Uncharacterized protein</fullName>
    </submittedName>
</protein>
<sequence>MAQLFRRMEQCPSLEGNGLCSQAKRRFRGQPEYGRLPAAISCLRSARQGPVISQSPCCCFSFLF</sequence>
<proteinExistence type="predicted"/>
<evidence type="ECO:0000313" key="1">
    <source>
        <dbReference type="EMBL" id="JAH70695.1"/>
    </source>
</evidence>
<reference evidence="1" key="1">
    <citation type="submission" date="2014-11" db="EMBL/GenBank/DDBJ databases">
        <authorList>
            <person name="Amaro Gonzalez C."/>
        </authorList>
    </citation>
    <scope>NUCLEOTIDE SEQUENCE</scope>
</reference>
<accession>A0A0E9UZR0</accession>